<sequence>METTETSGSTLTLDAFSTGKGSLTSLSTLTISHIVASQSERILIVGISRDKGSPVHDGQNIVKYDGQALTFLLTKAGDSGTDASVHIYYLLDPPTGTNDITVQNNTATTTAYVVGAASLYGVNADTPFGTSVGATGTDGTPTVTVVTASGEFILAVVALANDDSLTAGTNETERWDDIQGDSLTGAGYTQAGSDGGVMAPSHLFGVTFGDAQAGGQAFGDDAGPRAHEGGVLDCGEHLPAALVT</sequence>
<comment type="caution">
    <text evidence="1">The sequence shown here is derived from an EMBL/GenBank/DDBJ whole genome shotgun (WGS) entry which is preliminary data.</text>
</comment>
<organism evidence="1">
    <name type="scientific">marine sediment metagenome</name>
    <dbReference type="NCBI Taxonomy" id="412755"/>
    <lineage>
        <taxon>unclassified sequences</taxon>
        <taxon>metagenomes</taxon>
        <taxon>ecological metagenomes</taxon>
    </lineage>
</organism>
<dbReference type="AlphaFoldDB" id="A0A0F9HE61"/>
<protein>
    <submittedName>
        <fullName evidence="1">Uncharacterized protein</fullName>
    </submittedName>
</protein>
<proteinExistence type="predicted"/>
<gene>
    <name evidence="1" type="ORF">LCGC14_2009130</name>
</gene>
<name>A0A0F9HE61_9ZZZZ</name>
<evidence type="ECO:0000313" key="1">
    <source>
        <dbReference type="EMBL" id="KKL80005.1"/>
    </source>
</evidence>
<accession>A0A0F9HE61</accession>
<reference evidence="1" key="1">
    <citation type="journal article" date="2015" name="Nature">
        <title>Complex archaea that bridge the gap between prokaryotes and eukaryotes.</title>
        <authorList>
            <person name="Spang A."/>
            <person name="Saw J.H."/>
            <person name="Jorgensen S.L."/>
            <person name="Zaremba-Niedzwiedzka K."/>
            <person name="Martijn J."/>
            <person name="Lind A.E."/>
            <person name="van Eijk R."/>
            <person name="Schleper C."/>
            <person name="Guy L."/>
            <person name="Ettema T.J."/>
        </authorList>
    </citation>
    <scope>NUCLEOTIDE SEQUENCE</scope>
</reference>
<dbReference type="EMBL" id="LAZR01022992">
    <property type="protein sequence ID" value="KKL80005.1"/>
    <property type="molecule type" value="Genomic_DNA"/>
</dbReference>